<evidence type="ECO:0000313" key="2">
    <source>
        <dbReference type="EMBL" id="KAG9352764.1"/>
    </source>
</evidence>
<feature type="region of interest" description="Disordered" evidence="1">
    <location>
        <begin position="85"/>
        <end position="109"/>
    </location>
</feature>
<comment type="caution">
    <text evidence="2">The sequence shown here is derived from an EMBL/GenBank/DDBJ whole genome shotgun (WGS) entry which is preliminary data.</text>
</comment>
<protein>
    <submittedName>
        <fullName evidence="2">Uncharacterized protein</fullName>
    </submittedName>
</protein>
<organism evidence="2 3">
    <name type="scientific">Albula glossodonta</name>
    <name type="common">roundjaw bonefish</name>
    <dbReference type="NCBI Taxonomy" id="121402"/>
    <lineage>
        <taxon>Eukaryota</taxon>
        <taxon>Metazoa</taxon>
        <taxon>Chordata</taxon>
        <taxon>Craniata</taxon>
        <taxon>Vertebrata</taxon>
        <taxon>Euteleostomi</taxon>
        <taxon>Actinopterygii</taxon>
        <taxon>Neopterygii</taxon>
        <taxon>Teleostei</taxon>
        <taxon>Albuliformes</taxon>
        <taxon>Albulidae</taxon>
        <taxon>Albula</taxon>
    </lineage>
</organism>
<feature type="compositionally biased region" description="Polar residues" evidence="1">
    <location>
        <begin position="98"/>
        <end position="109"/>
    </location>
</feature>
<evidence type="ECO:0000313" key="3">
    <source>
        <dbReference type="Proteomes" id="UP000824540"/>
    </source>
</evidence>
<dbReference type="EMBL" id="JAFBMS010000004">
    <property type="protein sequence ID" value="KAG9352764.1"/>
    <property type="molecule type" value="Genomic_DNA"/>
</dbReference>
<gene>
    <name evidence="2" type="ORF">JZ751_017340</name>
</gene>
<reference evidence="2" key="1">
    <citation type="thesis" date="2021" institute="BYU ScholarsArchive" country="Provo, UT, USA">
        <title>Applications of and Algorithms for Genome Assembly and Genomic Analyses with an Emphasis on Marine Teleosts.</title>
        <authorList>
            <person name="Pickett B.D."/>
        </authorList>
    </citation>
    <scope>NUCLEOTIDE SEQUENCE</scope>
    <source>
        <strain evidence="2">HI-2016</strain>
    </source>
</reference>
<proteinExistence type="predicted"/>
<name>A0A8T2PJM3_9TELE</name>
<feature type="compositionally biased region" description="Basic and acidic residues" evidence="1">
    <location>
        <begin position="85"/>
        <end position="96"/>
    </location>
</feature>
<sequence>MKMCRTTRWHTNAWHQATGALQQMGRDSSSCPVPGGNTAGKAGPKFHSKPRLLEIWQEYVGGGRKEDLQMTECVVATSNTKRDWQLTKEAEKEKHSRNVSSSTTTVCDS</sequence>
<dbReference type="AlphaFoldDB" id="A0A8T2PJM3"/>
<feature type="region of interest" description="Disordered" evidence="1">
    <location>
        <begin position="23"/>
        <end position="46"/>
    </location>
</feature>
<accession>A0A8T2PJM3</accession>
<dbReference type="Proteomes" id="UP000824540">
    <property type="component" value="Unassembled WGS sequence"/>
</dbReference>
<evidence type="ECO:0000256" key="1">
    <source>
        <dbReference type="SAM" id="MobiDB-lite"/>
    </source>
</evidence>
<keyword evidence="3" id="KW-1185">Reference proteome</keyword>